<dbReference type="EMBL" id="JABBGJ010000023">
    <property type="protein sequence ID" value="NMM00537.1"/>
    <property type="molecule type" value="Genomic_DNA"/>
</dbReference>
<proteinExistence type="inferred from homology"/>
<sequence>MKLHQLRSLIAVAENGSIHEASRALHVTQPAVSKALSDLEAELGAPMFVRSAKGTQLTPYGQSLIRHARAIEQELRHAHEDISTLLGIARGTVTVGVTPVTSAGPFAEALREFSRVYPQVTINVFELRPAQIQEGLADGSIDFGLVSRIGQPTDTRFHWETLYTIATTLGVRTGHPLRGRHSLRALTQAAWLSWDALDDSTSLIGTLFGSQDVVRPKNVLRCTSMSLYMEMASTTDRISLWSELPFHIERYKGLVRKISLTEALPDMTIGLICRDIELTTTVAATLIEMIRTACTGFAGAYLRAGATPGRRHQPAKEQP</sequence>
<dbReference type="GO" id="GO:0005829">
    <property type="term" value="C:cytosol"/>
    <property type="evidence" value="ECO:0007669"/>
    <property type="project" value="TreeGrafter"/>
</dbReference>
<dbReference type="AlphaFoldDB" id="A0A848IMN0"/>
<dbReference type="InterPro" id="IPR005119">
    <property type="entry name" value="LysR_subst-bd"/>
</dbReference>
<accession>A0A848IMN0</accession>
<keyword evidence="3" id="KW-0238">DNA-binding</keyword>
<dbReference type="Gene3D" id="1.10.10.10">
    <property type="entry name" value="Winged helix-like DNA-binding domain superfamily/Winged helix DNA-binding domain"/>
    <property type="match status" value="1"/>
</dbReference>
<evidence type="ECO:0000256" key="4">
    <source>
        <dbReference type="ARBA" id="ARBA00023163"/>
    </source>
</evidence>
<evidence type="ECO:0000256" key="1">
    <source>
        <dbReference type="ARBA" id="ARBA00009437"/>
    </source>
</evidence>
<dbReference type="PANTHER" id="PTHR30419:SF30">
    <property type="entry name" value="LYSR FAMILY TRANSCRIPTIONAL REGULATOR"/>
    <property type="match status" value="1"/>
</dbReference>
<dbReference type="Gene3D" id="3.40.190.10">
    <property type="entry name" value="Periplasmic binding protein-like II"/>
    <property type="match status" value="2"/>
</dbReference>
<dbReference type="InterPro" id="IPR036390">
    <property type="entry name" value="WH_DNA-bd_sf"/>
</dbReference>
<dbReference type="PROSITE" id="PS50931">
    <property type="entry name" value="HTH_LYSR"/>
    <property type="match status" value="1"/>
</dbReference>
<protein>
    <submittedName>
        <fullName evidence="6">LysR family transcriptional regulator</fullName>
    </submittedName>
</protein>
<keyword evidence="2" id="KW-0805">Transcription regulation</keyword>
<dbReference type="SUPFAM" id="SSF46785">
    <property type="entry name" value="Winged helix' DNA-binding domain"/>
    <property type="match status" value="1"/>
</dbReference>
<evidence type="ECO:0000259" key="5">
    <source>
        <dbReference type="PROSITE" id="PS50931"/>
    </source>
</evidence>
<name>A0A848IMN0_9BURK</name>
<feature type="domain" description="HTH lysR-type" evidence="5">
    <location>
        <begin position="1"/>
        <end position="58"/>
    </location>
</feature>
<evidence type="ECO:0000313" key="7">
    <source>
        <dbReference type="Proteomes" id="UP000544134"/>
    </source>
</evidence>
<dbReference type="GO" id="GO:0003677">
    <property type="term" value="F:DNA binding"/>
    <property type="evidence" value="ECO:0007669"/>
    <property type="project" value="UniProtKB-KW"/>
</dbReference>
<gene>
    <name evidence="6" type="ORF">HHL24_21690</name>
</gene>
<evidence type="ECO:0000256" key="3">
    <source>
        <dbReference type="ARBA" id="ARBA00023125"/>
    </source>
</evidence>
<dbReference type="CDD" id="cd05466">
    <property type="entry name" value="PBP2_LTTR_substrate"/>
    <property type="match status" value="1"/>
</dbReference>
<dbReference type="GO" id="GO:0003700">
    <property type="term" value="F:DNA-binding transcription factor activity"/>
    <property type="evidence" value="ECO:0007669"/>
    <property type="project" value="InterPro"/>
</dbReference>
<reference evidence="6 7" key="1">
    <citation type="submission" date="2020-04" db="EMBL/GenBank/DDBJ databases">
        <title>Paraburkholderia sp. RP-4-7 isolated from soil.</title>
        <authorList>
            <person name="Dahal R.H."/>
        </authorList>
    </citation>
    <scope>NUCLEOTIDE SEQUENCE [LARGE SCALE GENOMIC DNA]</scope>
    <source>
        <strain evidence="6 7">RP-4-7</strain>
    </source>
</reference>
<dbReference type="Proteomes" id="UP000544134">
    <property type="component" value="Unassembled WGS sequence"/>
</dbReference>
<keyword evidence="4" id="KW-0804">Transcription</keyword>
<dbReference type="Pfam" id="PF00126">
    <property type="entry name" value="HTH_1"/>
    <property type="match status" value="1"/>
</dbReference>
<dbReference type="RefSeq" id="WP_169487453.1">
    <property type="nucleotide sequence ID" value="NZ_JABBGJ010000023.1"/>
</dbReference>
<evidence type="ECO:0000313" key="6">
    <source>
        <dbReference type="EMBL" id="NMM00537.1"/>
    </source>
</evidence>
<dbReference type="InterPro" id="IPR036388">
    <property type="entry name" value="WH-like_DNA-bd_sf"/>
</dbReference>
<dbReference type="SUPFAM" id="SSF53850">
    <property type="entry name" value="Periplasmic binding protein-like II"/>
    <property type="match status" value="1"/>
</dbReference>
<dbReference type="Pfam" id="PF03466">
    <property type="entry name" value="LysR_substrate"/>
    <property type="match status" value="1"/>
</dbReference>
<dbReference type="InterPro" id="IPR000847">
    <property type="entry name" value="LysR_HTH_N"/>
</dbReference>
<dbReference type="InterPro" id="IPR050950">
    <property type="entry name" value="HTH-type_LysR_regulators"/>
</dbReference>
<comment type="similarity">
    <text evidence="1">Belongs to the LysR transcriptional regulatory family.</text>
</comment>
<organism evidence="6 7">
    <name type="scientific">Paraburkholderia polaris</name>
    <dbReference type="NCBI Taxonomy" id="2728848"/>
    <lineage>
        <taxon>Bacteria</taxon>
        <taxon>Pseudomonadati</taxon>
        <taxon>Pseudomonadota</taxon>
        <taxon>Betaproteobacteria</taxon>
        <taxon>Burkholderiales</taxon>
        <taxon>Burkholderiaceae</taxon>
        <taxon>Paraburkholderia</taxon>
    </lineage>
</organism>
<dbReference type="FunFam" id="1.10.10.10:FF:000001">
    <property type="entry name" value="LysR family transcriptional regulator"/>
    <property type="match status" value="1"/>
</dbReference>
<evidence type="ECO:0000256" key="2">
    <source>
        <dbReference type="ARBA" id="ARBA00023015"/>
    </source>
</evidence>
<dbReference type="PRINTS" id="PR00039">
    <property type="entry name" value="HTHLYSR"/>
</dbReference>
<dbReference type="PANTHER" id="PTHR30419">
    <property type="entry name" value="HTH-TYPE TRANSCRIPTIONAL REGULATOR YBHD"/>
    <property type="match status" value="1"/>
</dbReference>
<comment type="caution">
    <text evidence="6">The sequence shown here is derived from an EMBL/GenBank/DDBJ whole genome shotgun (WGS) entry which is preliminary data.</text>
</comment>
<keyword evidence="7" id="KW-1185">Reference proteome</keyword>